<feature type="domain" description="HTH marR-type" evidence="6">
    <location>
        <begin position="17"/>
        <end position="54"/>
    </location>
</feature>
<dbReference type="InterPro" id="IPR051054">
    <property type="entry name" value="SorC_transcr_regulators"/>
</dbReference>
<evidence type="ECO:0000259" key="5">
    <source>
        <dbReference type="Pfam" id="PF04198"/>
    </source>
</evidence>
<proteinExistence type="inferred from homology"/>
<keyword evidence="8" id="KW-1185">Reference proteome</keyword>
<dbReference type="Pfam" id="PF12802">
    <property type="entry name" value="MarR_2"/>
    <property type="match status" value="1"/>
</dbReference>
<comment type="similarity">
    <text evidence="1">Belongs to the SorC transcriptional regulatory family.</text>
</comment>
<evidence type="ECO:0000256" key="4">
    <source>
        <dbReference type="ARBA" id="ARBA00023163"/>
    </source>
</evidence>
<protein>
    <submittedName>
        <fullName evidence="7">Sugar-binding transcriptional regulator</fullName>
    </submittedName>
</protein>
<evidence type="ECO:0000259" key="6">
    <source>
        <dbReference type="Pfam" id="PF12802"/>
    </source>
</evidence>
<dbReference type="PANTHER" id="PTHR34294:SF1">
    <property type="entry name" value="TRANSCRIPTIONAL REGULATOR LSRR"/>
    <property type="match status" value="1"/>
</dbReference>
<keyword evidence="3" id="KW-0238">DNA-binding</keyword>
<dbReference type="InterPro" id="IPR037171">
    <property type="entry name" value="NagB/RpiA_transferase-like"/>
</dbReference>
<dbReference type="GO" id="GO:0003700">
    <property type="term" value="F:DNA-binding transcription factor activity"/>
    <property type="evidence" value="ECO:0007669"/>
    <property type="project" value="InterPro"/>
</dbReference>
<dbReference type="EMBL" id="SPNK01000010">
    <property type="protein sequence ID" value="TFI00254.1"/>
    <property type="molecule type" value="Genomic_DNA"/>
</dbReference>
<dbReference type="Gene3D" id="3.40.50.1360">
    <property type="match status" value="1"/>
</dbReference>
<keyword evidence="4" id="KW-0804">Transcription</keyword>
<evidence type="ECO:0000256" key="2">
    <source>
        <dbReference type="ARBA" id="ARBA00023015"/>
    </source>
</evidence>
<gene>
    <name evidence="7" type="ORF">E4P33_09330</name>
</gene>
<dbReference type="InterPro" id="IPR000835">
    <property type="entry name" value="HTH_MarR-typ"/>
</dbReference>
<comment type="caution">
    <text evidence="7">The sequence shown here is derived from an EMBL/GenBank/DDBJ whole genome shotgun (WGS) entry which is preliminary data.</text>
</comment>
<name>A0AAX2SEN2_KOCRH</name>
<dbReference type="GO" id="GO:0003677">
    <property type="term" value="F:DNA binding"/>
    <property type="evidence" value="ECO:0007669"/>
    <property type="project" value="UniProtKB-KW"/>
</dbReference>
<evidence type="ECO:0000256" key="3">
    <source>
        <dbReference type="ARBA" id="ARBA00023125"/>
    </source>
</evidence>
<keyword evidence="2" id="KW-0805">Transcription regulation</keyword>
<dbReference type="Gene3D" id="1.10.10.60">
    <property type="entry name" value="Homeodomain-like"/>
    <property type="match status" value="1"/>
</dbReference>
<dbReference type="AlphaFoldDB" id="A0AAX2SEN2"/>
<evidence type="ECO:0000256" key="1">
    <source>
        <dbReference type="ARBA" id="ARBA00010466"/>
    </source>
</evidence>
<accession>A0AAX2SEN2</accession>
<evidence type="ECO:0000313" key="8">
    <source>
        <dbReference type="Proteomes" id="UP000298017"/>
    </source>
</evidence>
<feature type="domain" description="Sugar-binding" evidence="5">
    <location>
        <begin position="63"/>
        <end position="310"/>
    </location>
</feature>
<dbReference type="InterPro" id="IPR007324">
    <property type="entry name" value="Sugar-bd_dom_put"/>
</dbReference>
<sequence>MELSSRDAQSLDVARLYYQRGLPQADIARKLSISRPTVSKLLQHAKDRGFVSIEIRDPRAVSSDVGRQLCERFGLAQARVVAAADTDEELLHELGGMGAQVLEENVADGDLVGITWGRTMRAVAQALTPQPRSGVHMVQLKGGSSLASPLVGHHETIRLLCAAFSAYPHTLPLPMLFDSHEVRQVVEQDRSIKYVLDLGRSARTAIFTVGSVPEDSPLLMRDVLTPSERAGVTRDAVGDLCSHFIDEHGRVAVPELDERTVSIPLEALRRKEIRICVAGGAAKVPVLRAVLQAGFVSHLVTDERTARAVLG</sequence>
<dbReference type="Proteomes" id="UP000298017">
    <property type="component" value="Unassembled WGS sequence"/>
</dbReference>
<organism evidence="7 8">
    <name type="scientific">Kocuria rhizophila</name>
    <dbReference type="NCBI Taxonomy" id="72000"/>
    <lineage>
        <taxon>Bacteria</taxon>
        <taxon>Bacillati</taxon>
        <taxon>Actinomycetota</taxon>
        <taxon>Actinomycetes</taxon>
        <taxon>Micrococcales</taxon>
        <taxon>Micrococcaceae</taxon>
        <taxon>Kocuria</taxon>
    </lineage>
</organism>
<dbReference type="Pfam" id="PF04198">
    <property type="entry name" value="Sugar-bind"/>
    <property type="match status" value="1"/>
</dbReference>
<dbReference type="RefSeq" id="WP_019310516.1">
    <property type="nucleotide sequence ID" value="NZ_CABMOG010000008.1"/>
</dbReference>
<dbReference type="SUPFAM" id="SSF100950">
    <property type="entry name" value="NagB/RpiA/CoA transferase-like"/>
    <property type="match status" value="1"/>
</dbReference>
<reference evidence="7 8" key="1">
    <citation type="submission" date="2019-03" db="EMBL/GenBank/DDBJ databases">
        <title>Genome Sequencing and Assembly of Various Microbes Isolated from Alder Root Nodule.</title>
        <authorList>
            <person name="Swanson E."/>
            <person name="Sevigny J.L."/>
            <person name="Pesce C."/>
            <person name="Davis I."/>
            <person name="Kleiner V."/>
            <person name="Tisa L."/>
        </authorList>
    </citation>
    <scope>NUCLEOTIDE SEQUENCE [LARGE SCALE GENOMIC DNA]</scope>
    <source>
        <strain evidence="7 8">4R-31</strain>
    </source>
</reference>
<evidence type="ECO:0000313" key="7">
    <source>
        <dbReference type="EMBL" id="TFI00254.1"/>
    </source>
</evidence>
<dbReference type="GO" id="GO:0030246">
    <property type="term" value="F:carbohydrate binding"/>
    <property type="evidence" value="ECO:0007669"/>
    <property type="project" value="InterPro"/>
</dbReference>
<dbReference type="PANTHER" id="PTHR34294">
    <property type="entry name" value="TRANSCRIPTIONAL REGULATOR-RELATED"/>
    <property type="match status" value="1"/>
</dbReference>